<evidence type="ECO:0000256" key="1">
    <source>
        <dbReference type="ARBA" id="ARBA00023004"/>
    </source>
</evidence>
<evidence type="ECO:0000313" key="4">
    <source>
        <dbReference type="EMBL" id="RZS80950.1"/>
    </source>
</evidence>
<sequence>MRLTDHEKAMLDGAHGAARQKAMDLLLRYGNALGAERLVETRNVAGTIGATTPFMRKFADERGGLDAVFSEFNLDSAEVVAIPPVEVYSSHLQQGIDPEHAARQGVGEEVVRIFRKGDAYSAGLGVQLLNTCTPYQVGNLPARGEHCAWMESSAVIYINAVLGARSNAEGRESTGAAMLTGRIPYWGYHIESERRGTHLVELDMPVESMSDWGMLGYYVGDKVQDKVPVIVGAGLAPSTLKLKHFGAAAASSGGVEMYHIPGFTPEAPTVEAAFGGNRPREVFRFGPRELRETYENLNATARDPDVDFVMLGCPHYSIEQIWEVCRLLQGRRVHENTELWIFTPRATRQIADQNGYTRIIEEAGGYLMSDTCSALGRVIPPGTKVAAVDSAKQVHYLPAIMGIQAWFGSTADCVEAAVTGRWKGGLR</sequence>
<dbReference type="Pfam" id="PF04412">
    <property type="entry name" value="AcnX"/>
    <property type="match status" value="1"/>
</dbReference>
<evidence type="ECO:0000313" key="5">
    <source>
        <dbReference type="Proteomes" id="UP000292445"/>
    </source>
</evidence>
<dbReference type="InterPro" id="IPR036008">
    <property type="entry name" value="Aconitase_4Fe-4S_dom"/>
</dbReference>
<gene>
    <name evidence="4" type="ORF">EV675_3563</name>
</gene>
<keyword evidence="1" id="KW-0408">Iron</keyword>
<dbReference type="OrthoDB" id="1550274at2"/>
<accession>A0A4Q7NDD4</accession>
<dbReference type="AlphaFoldDB" id="A0A4Q7NDD4"/>
<dbReference type="PANTHER" id="PTHR36577:SF3">
    <property type="entry name" value="DUF521 DOMAIN PROTEIN (AFU_ORTHOLOGUE AFUA_6G00490)"/>
    <property type="match status" value="1"/>
</dbReference>
<comment type="caution">
    <text evidence="4">The sequence shown here is derived from an EMBL/GenBank/DDBJ whole genome shotgun (WGS) entry which is preliminary data.</text>
</comment>
<dbReference type="SUPFAM" id="SSF53732">
    <property type="entry name" value="Aconitase iron-sulfur domain"/>
    <property type="match status" value="1"/>
</dbReference>
<dbReference type="PANTHER" id="PTHR36577">
    <property type="entry name" value="DUF521 DOMAIN PROTEIN (AFU_ORTHOLOGUE AFUA_6G00490)"/>
    <property type="match status" value="1"/>
</dbReference>
<keyword evidence="5" id="KW-1185">Reference proteome</keyword>
<dbReference type="InterPro" id="IPR007506">
    <property type="entry name" value="PMDh-L-like_dom"/>
</dbReference>
<keyword evidence="2" id="KW-0456">Lyase</keyword>
<organism evidence="4 5">
    <name type="scientific">Pigmentiphaga kullae</name>
    <dbReference type="NCBI Taxonomy" id="151784"/>
    <lineage>
        <taxon>Bacteria</taxon>
        <taxon>Pseudomonadati</taxon>
        <taxon>Pseudomonadota</taxon>
        <taxon>Betaproteobacteria</taxon>
        <taxon>Burkholderiales</taxon>
        <taxon>Alcaligenaceae</taxon>
        <taxon>Pigmentiphaga</taxon>
    </lineage>
</organism>
<dbReference type="GO" id="GO:0016829">
    <property type="term" value="F:lyase activity"/>
    <property type="evidence" value="ECO:0007669"/>
    <property type="project" value="UniProtKB-KW"/>
</dbReference>
<dbReference type="EMBL" id="SGXC01000002">
    <property type="protein sequence ID" value="RZS80950.1"/>
    <property type="molecule type" value="Genomic_DNA"/>
</dbReference>
<dbReference type="Proteomes" id="UP000292445">
    <property type="component" value="Unassembled WGS sequence"/>
</dbReference>
<evidence type="ECO:0000259" key="3">
    <source>
        <dbReference type="Pfam" id="PF04412"/>
    </source>
</evidence>
<feature type="domain" description="Phosphomevalonate dehydratase large subunit-like" evidence="3">
    <location>
        <begin position="1"/>
        <end position="415"/>
    </location>
</feature>
<name>A0A4Q7NDD4_9BURK</name>
<reference evidence="4 5" key="1">
    <citation type="submission" date="2019-02" db="EMBL/GenBank/DDBJ databases">
        <title>Genomic Encyclopedia of Type Strains, Phase IV (KMG-IV): sequencing the most valuable type-strain genomes for metagenomic binning, comparative biology and taxonomic classification.</title>
        <authorList>
            <person name="Goeker M."/>
        </authorList>
    </citation>
    <scope>NUCLEOTIDE SEQUENCE [LARGE SCALE GENOMIC DNA]</scope>
    <source>
        <strain evidence="4 5">K24</strain>
    </source>
</reference>
<evidence type="ECO:0000256" key="2">
    <source>
        <dbReference type="ARBA" id="ARBA00023239"/>
    </source>
</evidence>
<protein>
    <submittedName>
        <fullName evidence="4">Putative aconitase subunit 1</fullName>
    </submittedName>
</protein>
<proteinExistence type="predicted"/>
<dbReference type="RefSeq" id="WP_130358551.1">
    <property type="nucleotide sequence ID" value="NZ_SGXC01000002.1"/>
</dbReference>